<dbReference type="PANTHER" id="PTHR21166:SF2">
    <property type="entry name" value="CELL DIVISION CONTROL PROTEIN 24 OB DOMAIN-CONTAINING PROTEIN-RELATED"/>
    <property type="match status" value="1"/>
</dbReference>
<evidence type="ECO:0000259" key="5">
    <source>
        <dbReference type="Pfam" id="PF16900"/>
    </source>
</evidence>
<organism evidence="7 8">
    <name type="scientific">Patella caerulea</name>
    <name type="common">Rayed Mediterranean limpet</name>
    <dbReference type="NCBI Taxonomy" id="87958"/>
    <lineage>
        <taxon>Eukaryota</taxon>
        <taxon>Metazoa</taxon>
        <taxon>Spiralia</taxon>
        <taxon>Lophotrochozoa</taxon>
        <taxon>Mollusca</taxon>
        <taxon>Gastropoda</taxon>
        <taxon>Patellogastropoda</taxon>
        <taxon>Patelloidea</taxon>
        <taxon>Patellidae</taxon>
        <taxon>Patella</taxon>
    </lineage>
</organism>
<comment type="caution">
    <text evidence="7">The sequence shown here is derived from an EMBL/GenBank/DDBJ whole genome shotgun (WGS) entry which is preliminary data.</text>
</comment>
<feature type="domain" description="MEIOB-like N-terminal" evidence="6">
    <location>
        <begin position="44"/>
        <end position="178"/>
    </location>
</feature>
<dbReference type="GO" id="GO:0000712">
    <property type="term" value="P:resolution of meiotic recombination intermediates"/>
    <property type="evidence" value="ECO:0007669"/>
    <property type="project" value="TreeGrafter"/>
</dbReference>
<proteinExistence type="inferred from homology"/>
<dbReference type="InterPro" id="IPR056880">
    <property type="entry name" value="OB_MEIOB_N"/>
</dbReference>
<feature type="domain" description="Replication protein A OB" evidence="5">
    <location>
        <begin position="198"/>
        <end position="287"/>
    </location>
</feature>
<dbReference type="InterPro" id="IPR052469">
    <property type="entry name" value="MEIOB"/>
</dbReference>
<evidence type="ECO:0000256" key="4">
    <source>
        <dbReference type="SAM" id="MobiDB-lite"/>
    </source>
</evidence>
<accession>A0AAN8J5Y9</accession>
<feature type="compositionally biased region" description="Polar residues" evidence="4">
    <location>
        <begin position="12"/>
        <end position="38"/>
    </location>
</feature>
<dbReference type="InterPro" id="IPR012340">
    <property type="entry name" value="NA-bd_OB-fold"/>
</dbReference>
<feature type="region of interest" description="Disordered" evidence="4">
    <location>
        <begin position="1"/>
        <end position="38"/>
    </location>
</feature>
<feature type="compositionally biased region" description="Basic and acidic residues" evidence="4">
    <location>
        <begin position="1"/>
        <end position="10"/>
    </location>
</feature>
<dbReference type="Pfam" id="PF16900">
    <property type="entry name" value="REPA_OB_2"/>
    <property type="match status" value="1"/>
</dbReference>
<dbReference type="Gene3D" id="2.40.50.140">
    <property type="entry name" value="Nucleic acid-binding proteins"/>
    <property type="match status" value="2"/>
</dbReference>
<keyword evidence="1" id="KW-0238">DNA-binding</keyword>
<dbReference type="InterPro" id="IPR031657">
    <property type="entry name" value="REPA_OB_2"/>
</dbReference>
<dbReference type="PANTHER" id="PTHR21166">
    <property type="entry name" value="CELL DIVISION CONTROL PROTEIN 24 OB DOMAIN-CONTAINING PROTEIN-RELATED"/>
    <property type="match status" value="1"/>
</dbReference>
<dbReference type="EMBL" id="JAZGQO010000014">
    <property type="protein sequence ID" value="KAK6170717.1"/>
    <property type="molecule type" value="Genomic_DNA"/>
</dbReference>
<evidence type="ECO:0008006" key="9">
    <source>
        <dbReference type="Google" id="ProtNLM"/>
    </source>
</evidence>
<evidence type="ECO:0000259" key="6">
    <source>
        <dbReference type="Pfam" id="PF24903"/>
    </source>
</evidence>
<evidence type="ECO:0000313" key="8">
    <source>
        <dbReference type="Proteomes" id="UP001347796"/>
    </source>
</evidence>
<gene>
    <name evidence="7" type="ORF">SNE40_019038</name>
</gene>
<dbReference type="SUPFAM" id="SSF50249">
    <property type="entry name" value="Nucleic acid-binding proteins"/>
    <property type="match status" value="3"/>
</dbReference>
<dbReference type="Pfam" id="PF24903">
    <property type="entry name" value="OB_MEIOB_N"/>
    <property type="match status" value="1"/>
</dbReference>
<name>A0AAN8J5Y9_PATCE</name>
<evidence type="ECO:0000256" key="3">
    <source>
        <dbReference type="ARBA" id="ARBA00038329"/>
    </source>
</evidence>
<dbReference type="GO" id="GO:0003697">
    <property type="term" value="F:single-stranded DNA binding"/>
    <property type="evidence" value="ECO:0007669"/>
    <property type="project" value="TreeGrafter"/>
</dbReference>
<keyword evidence="2" id="KW-0469">Meiosis</keyword>
<dbReference type="AlphaFoldDB" id="A0AAN8J5Y9"/>
<protein>
    <recommendedName>
        <fullName evidence="9">Replication protein A subunit</fullName>
    </recommendedName>
</protein>
<sequence>MASWKGHFDDFNSGNGYPSKSQNNQRHSFNGNSDTTSNSSKVTEILKIYDISSSHSYVTIIGLVICKDGPKSIISKKGTERYLLALTVRDAEESFINVTSWGNESYIQSAAQLIQIGDVVQVSNAQVQSKPNNGMDDKYKPTTPSPYQLNISENHGNIELYSGWDSENFRGLQHLPTKPKNDYYTLEDINVNGMSLQGEHINILAAVKKLGKVRDITTKTGKMTKKCEVLLFDETCSNFTLDLWNINVEQAQTWIAHQTVIFAADVKIIHSDFKSSMIAVADSKTIFTVDPETTEAYSLHSYAMSDTSWTNDTSNEGENVKFVKEIDPDLESIKEIYTIEQMKTKCNNIDFQADYGVAFVFLSKFDIDSEDHLITRQVCNKCRRTMKEESNFICLNPSCSGDEDNAIFQNKNALEYNISVSISDHTGTLDFCQLQSTAAENILGFKADNINEVNLDKLTQIKWNYLLERCKIKFKIKKFNSRISVRVLSLMVADHNEVHSYFSSL</sequence>
<dbReference type="Proteomes" id="UP001347796">
    <property type="component" value="Unassembled WGS sequence"/>
</dbReference>
<keyword evidence="8" id="KW-1185">Reference proteome</keyword>
<dbReference type="GO" id="GO:0008310">
    <property type="term" value="F:single-stranded DNA 3'-5' DNA exonuclease activity"/>
    <property type="evidence" value="ECO:0007669"/>
    <property type="project" value="TreeGrafter"/>
</dbReference>
<evidence type="ECO:0000256" key="1">
    <source>
        <dbReference type="ARBA" id="ARBA00023125"/>
    </source>
</evidence>
<reference evidence="7 8" key="1">
    <citation type="submission" date="2024-01" db="EMBL/GenBank/DDBJ databases">
        <title>The genome of the rayed Mediterranean limpet Patella caerulea (Linnaeus, 1758).</title>
        <authorList>
            <person name="Anh-Thu Weber A."/>
            <person name="Halstead-Nussloch G."/>
        </authorList>
    </citation>
    <scope>NUCLEOTIDE SEQUENCE [LARGE SCALE GENOMIC DNA]</scope>
    <source>
        <strain evidence="7">AATW-2023a</strain>
        <tissue evidence="7">Whole specimen</tissue>
    </source>
</reference>
<comment type="similarity">
    <text evidence="3">Belongs to the MEIOB family.</text>
</comment>
<dbReference type="FunFam" id="2.40.50.140:FF:000171">
    <property type="entry name" value="meiosis-specific with OB domain-containing protein isoform X1"/>
    <property type="match status" value="1"/>
</dbReference>
<evidence type="ECO:0000256" key="2">
    <source>
        <dbReference type="ARBA" id="ARBA00023254"/>
    </source>
</evidence>
<evidence type="ECO:0000313" key="7">
    <source>
        <dbReference type="EMBL" id="KAK6170717.1"/>
    </source>
</evidence>